<dbReference type="PANTHER" id="PTHR46082">
    <property type="entry name" value="ATP/GTP-BINDING PROTEIN-RELATED"/>
    <property type="match status" value="1"/>
</dbReference>
<organism evidence="1 2">
    <name type="scientific">Melanomma pulvis-pyrius CBS 109.77</name>
    <dbReference type="NCBI Taxonomy" id="1314802"/>
    <lineage>
        <taxon>Eukaryota</taxon>
        <taxon>Fungi</taxon>
        <taxon>Dikarya</taxon>
        <taxon>Ascomycota</taxon>
        <taxon>Pezizomycotina</taxon>
        <taxon>Dothideomycetes</taxon>
        <taxon>Pleosporomycetidae</taxon>
        <taxon>Pleosporales</taxon>
        <taxon>Melanommataceae</taxon>
        <taxon>Melanomma</taxon>
    </lineage>
</organism>
<dbReference type="EMBL" id="MU002118">
    <property type="protein sequence ID" value="KAF2789723.1"/>
    <property type="molecule type" value="Genomic_DNA"/>
</dbReference>
<sequence>MSAGDYYQQTATEMGYAAPSKYAPKDYTVGIICALSKEKAAAECFLDVEHPQTKAQPRGDNNAYTLGAIGPHNVVIASLPEGRYGTTNAAAVARDMIRTFPKIRFGLMVGIGGGAPTAKHDIRLGDIVVAVPDSSRNEVLKYDFGKTVQEKAFQRAESMNNCPPLLKSVVSALKTKYKRKGHPLQEYIENALKTNQRLRNEYQKPDPSTDVLYRPDYVHPEAADVCSQMCASKPEHMMPRPIPFSLEKELLEEMHDPTIHYGPVASGNQLMKDARLRDSLAHERGVLCFEMEASGLMEHFPSLVIRGICDYSDTHKNDHWQGYAAMVKDEKPAQRAITDTVAHWPNSEYYDVRV</sequence>
<accession>A0A6A6X0P5</accession>
<dbReference type="InterPro" id="IPR053137">
    <property type="entry name" value="NLR-like"/>
</dbReference>
<dbReference type="GO" id="GO:0009116">
    <property type="term" value="P:nucleoside metabolic process"/>
    <property type="evidence" value="ECO:0007669"/>
    <property type="project" value="InterPro"/>
</dbReference>
<dbReference type="AlphaFoldDB" id="A0A6A6X0P5"/>
<dbReference type="GO" id="GO:0003824">
    <property type="term" value="F:catalytic activity"/>
    <property type="evidence" value="ECO:0007669"/>
    <property type="project" value="InterPro"/>
</dbReference>
<gene>
    <name evidence="1" type="ORF">K505DRAFT_392150</name>
</gene>
<dbReference type="Proteomes" id="UP000799757">
    <property type="component" value="Unassembled WGS sequence"/>
</dbReference>
<reference evidence="1" key="1">
    <citation type="journal article" date="2020" name="Stud. Mycol.">
        <title>101 Dothideomycetes genomes: a test case for predicting lifestyles and emergence of pathogens.</title>
        <authorList>
            <person name="Haridas S."/>
            <person name="Albert R."/>
            <person name="Binder M."/>
            <person name="Bloem J."/>
            <person name="Labutti K."/>
            <person name="Salamov A."/>
            <person name="Andreopoulos B."/>
            <person name="Baker S."/>
            <person name="Barry K."/>
            <person name="Bills G."/>
            <person name="Bluhm B."/>
            <person name="Cannon C."/>
            <person name="Castanera R."/>
            <person name="Culley D."/>
            <person name="Daum C."/>
            <person name="Ezra D."/>
            <person name="Gonzalez J."/>
            <person name="Henrissat B."/>
            <person name="Kuo A."/>
            <person name="Liang C."/>
            <person name="Lipzen A."/>
            <person name="Lutzoni F."/>
            <person name="Magnuson J."/>
            <person name="Mondo S."/>
            <person name="Nolan M."/>
            <person name="Ohm R."/>
            <person name="Pangilinan J."/>
            <person name="Park H.-J."/>
            <person name="Ramirez L."/>
            <person name="Alfaro M."/>
            <person name="Sun H."/>
            <person name="Tritt A."/>
            <person name="Yoshinaga Y."/>
            <person name="Zwiers L.-H."/>
            <person name="Turgeon B."/>
            <person name="Goodwin S."/>
            <person name="Spatafora J."/>
            <person name="Crous P."/>
            <person name="Grigoriev I."/>
        </authorList>
    </citation>
    <scope>NUCLEOTIDE SEQUENCE</scope>
    <source>
        <strain evidence="1">CBS 109.77</strain>
    </source>
</reference>
<dbReference type="Gene3D" id="3.40.50.1580">
    <property type="entry name" value="Nucleoside phosphorylase domain"/>
    <property type="match status" value="1"/>
</dbReference>
<evidence type="ECO:0000313" key="1">
    <source>
        <dbReference type="EMBL" id="KAF2789723.1"/>
    </source>
</evidence>
<dbReference type="InterPro" id="IPR035994">
    <property type="entry name" value="Nucleoside_phosphorylase_sf"/>
</dbReference>
<evidence type="ECO:0000313" key="2">
    <source>
        <dbReference type="Proteomes" id="UP000799757"/>
    </source>
</evidence>
<protein>
    <submittedName>
        <fullName evidence="1">Purine and uridine phosphorylase</fullName>
    </submittedName>
</protein>
<name>A0A6A6X0P5_9PLEO</name>
<proteinExistence type="predicted"/>
<dbReference type="SUPFAM" id="SSF53167">
    <property type="entry name" value="Purine and uridine phosphorylases"/>
    <property type="match status" value="1"/>
</dbReference>
<keyword evidence="2" id="KW-1185">Reference proteome</keyword>
<dbReference type="PANTHER" id="PTHR46082:SF11">
    <property type="entry name" value="AAA+ ATPASE DOMAIN-CONTAINING PROTEIN-RELATED"/>
    <property type="match status" value="1"/>
</dbReference>
<dbReference type="OrthoDB" id="1577640at2759"/>